<evidence type="ECO:0000313" key="11">
    <source>
        <dbReference type="Proteomes" id="UP000078544"/>
    </source>
</evidence>
<dbReference type="InterPro" id="IPR035921">
    <property type="entry name" value="F/V-ATP_Csub_sf"/>
</dbReference>
<sequence length="148" mass="15934">MREIFDIADRLSSQQCLIPVVMSGIIAVYSLVISVLIAQDLTPPSAGQTYGLFSFVHHGPECRDPRTFSLTSLFFLLRGFMHLACGIAVGMTGLAAGYCIGVVGDTGVRAYMEQSRIFVGMVLILIFGEVLGLYGLIVALLLNSRSKG</sequence>
<proteinExistence type="inferred from homology"/>
<evidence type="ECO:0000256" key="3">
    <source>
        <dbReference type="ARBA" id="ARBA00022448"/>
    </source>
</evidence>
<keyword evidence="3" id="KW-0813">Transport</keyword>
<reference evidence="10 11" key="1">
    <citation type="journal article" date="2016" name="Genome Biol. Evol.">
        <title>Divergent and convergent evolution of fungal pathogenicity.</title>
        <authorList>
            <person name="Shang Y."/>
            <person name="Xiao G."/>
            <person name="Zheng P."/>
            <person name="Cen K."/>
            <person name="Zhan S."/>
            <person name="Wang C."/>
        </authorList>
    </citation>
    <scope>NUCLEOTIDE SEQUENCE [LARGE SCALE GENOMIC DNA]</scope>
    <source>
        <strain evidence="10 11">RCEF 2490</strain>
    </source>
</reference>
<accession>A0A167X5T6</accession>
<dbReference type="InterPro" id="IPR002379">
    <property type="entry name" value="ATPase_proteolipid_c-like_dom"/>
</dbReference>
<evidence type="ECO:0000256" key="5">
    <source>
        <dbReference type="ARBA" id="ARBA00022989"/>
    </source>
</evidence>
<comment type="similarity">
    <text evidence="2">Belongs to the V-ATPase proteolipid subunit family.</text>
</comment>
<dbReference type="CDD" id="cd18176">
    <property type="entry name" value="ATP-synt_Vo_c_ATP6C_rpt2"/>
    <property type="match status" value="1"/>
</dbReference>
<comment type="caution">
    <text evidence="10">The sequence shown here is derived from an EMBL/GenBank/DDBJ whole genome shotgun (WGS) entry which is preliminary data.</text>
</comment>
<keyword evidence="7 8" id="KW-0472">Membrane</keyword>
<evidence type="ECO:0000256" key="6">
    <source>
        <dbReference type="ARBA" id="ARBA00023065"/>
    </source>
</evidence>
<protein>
    <submittedName>
        <fullName evidence="10">Vacuolar ATP synthase 16 kDa proteolipid subunit 2</fullName>
    </submittedName>
</protein>
<evidence type="ECO:0000256" key="4">
    <source>
        <dbReference type="ARBA" id="ARBA00022692"/>
    </source>
</evidence>
<dbReference type="STRING" id="1081109.A0A167X5T6"/>
<evidence type="ECO:0000256" key="1">
    <source>
        <dbReference type="ARBA" id="ARBA00004141"/>
    </source>
</evidence>
<keyword evidence="4 8" id="KW-0812">Transmembrane</keyword>
<evidence type="ECO:0000259" key="9">
    <source>
        <dbReference type="Pfam" id="PF00137"/>
    </source>
</evidence>
<keyword evidence="5 8" id="KW-1133">Transmembrane helix</keyword>
<organism evidence="10 11">
    <name type="scientific">Moelleriella libera RCEF 2490</name>
    <dbReference type="NCBI Taxonomy" id="1081109"/>
    <lineage>
        <taxon>Eukaryota</taxon>
        <taxon>Fungi</taxon>
        <taxon>Dikarya</taxon>
        <taxon>Ascomycota</taxon>
        <taxon>Pezizomycotina</taxon>
        <taxon>Sordariomycetes</taxon>
        <taxon>Hypocreomycetidae</taxon>
        <taxon>Hypocreales</taxon>
        <taxon>Clavicipitaceae</taxon>
        <taxon>Moelleriella</taxon>
    </lineage>
</organism>
<dbReference type="AlphaFoldDB" id="A0A167X5T6"/>
<dbReference type="Pfam" id="PF00137">
    <property type="entry name" value="ATP-synt_C"/>
    <property type="match status" value="1"/>
</dbReference>
<dbReference type="EMBL" id="AZGY01000024">
    <property type="protein sequence ID" value="KZZ89665.1"/>
    <property type="molecule type" value="Genomic_DNA"/>
</dbReference>
<dbReference type="Proteomes" id="UP000078544">
    <property type="component" value="Unassembled WGS sequence"/>
</dbReference>
<feature type="transmembrane region" description="Helical" evidence="8">
    <location>
        <begin position="80"/>
        <end position="105"/>
    </location>
</feature>
<feature type="transmembrane region" description="Helical" evidence="8">
    <location>
        <begin position="117"/>
        <end position="142"/>
    </location>
</feature>
<evidence type="ECO:0000256" key="7">
    <source>
        <dbReference type="ARBA" id="ARBA00023136"/>
    </source>
</evidence>
<dbReference type="GO" id="GO:0000220">
    <property type="term" value="C:vacuolar proton-transporting V-type ATPase, V0 domain"/>
    <property type="evidence" value="ECO:0007669"/>
    <property type="project" value="EnsemblFungi"/>
</dbReference>
<gene>
    <name evidence="10" type="ORF">AAL_07558</name>
</gene>
<comment type="subcellular location">
    <subcellularLocation>
        <location evidence="1">Membrane</location>
        <topology evidence="1">Multi-pass membrane protein</topology>
    </subcellularLocation>
</comment>
<evidence type="ECO:0000313" key="10">
    <source>
        <dbReference type="EMBL" id="KZZ89665.1"/>
    </source>
</evidence>
<feature type="domain" description="V-ATPase proteolipid subunit C-like" evidence="9">
    <location>
        <begin position="83"/>
        <end position="142"/>
    </location>
</feature>
<dbReference type="Gene3D" id="1.20.120.610">
    <property type="entry name" value="lithium bound rotor ring of v- atpase"/>
    <property type="match status" value="1"/>
</dbReference>
<keyword evidence="11" id="KW-1185">Reference proteome</keyword>
<feature type="transmembrane region" description="Helical" evidence="8">
    <location>
        <begin position="16"/>
        <end position="38"/>
    </location>
</feature>
<keyword evidence="6" id="KW-0406">Ion transport</keyword>
<dbReference type="GO" id="GO:0015078">
    <property type="term" value="F:proton transmembrane transporter activity"/>
    <property type="evidence" value="ECO:0007669"/>
    <property type="project" value="InterPro"/>
</dbReference>
<dbReference type="PANTHER" id="PTHR10263">
    <property type="entry name" value="V-TYPE PROTON ATPASE PROTEOLIPID SUBUNIT"/>
    <property type="match status" value="1"/>
</dbReference>
<dbReference type="SUPFAM" id="SSF81333">
    <property type="entry name" value="F1F0 ATP synthase subunit C"/>
    <property type="match status" value="1"/>
</dbReference>
<evidence type="ECO:0000256" key="2">
    <source>
        <dbReference type="ARBA" id="ARBA00007296"/>
    </source>
</evidence>
<name>A0A167X5T6_9HYPO</name>
<dbReference type="GO" id="GO:0000324">
    <property type="term" value="C:fungal-type vacuole"/>
    <property type="evidence" value="ECO:0007669"/>
    <property type="project" value="EnsemblFungi"/>
</dbReference>
<dbReference type="OrthoDB" id="1744869at2759"/>
<evidence type="ECO:0000256" key="8">
    <source>
        <dbReference type="SAM" id="Phobius"/>
    </source>
</evidence>